<proteinExistence type="predicted"/>
<accession>A0ABV6DTA2</accession>
<dbReference type="Gene3D" id="3.30.1330.230">
    <property type="match status" value="1"/>
</dbReference>
<dbReference type="InterPro" id="IPR003776">
    <property type="entry name" value="YcaO-like_dom"/>
</dbReference>
<gene>
    <name evidence="2" type="ORF">ACFFK0_26200</name>
</gene>
<evidence type="ECO:0000313" key="2">
    <source>
        <dbReference type="EMBL" id="MFC0215894.1"/>
    </source>
</evidence>
<keyword evidence="3" id="KW-1185">Reference proteome</keyword>
<dbReference type="Proteomes" id="UP001589776">
    <property type="component" value="Unassembled WGS sequence"/>
</dbReference>
<dbReference type="PANTHER" id="PTHR37809:SF1">
    <property type="entry name" value="RIBOSOMAL PROTEIN S12 METHYLTHIOTRANSFERASE ACCESSORY FACTOR YCAO"/>
    <property type="match status" value="1"/>
</dbReference>
<feature type="domain" description="YcaO" evidence="1">
    <location>
        <begin position="71"/>
        <end position="429"/>
    </location>
</feature>
<organism evidence="2 3">
    <name type="scientific">Paenibacillus chartarius</name>
    <dbReference type="NCBI Taxonomy" id="747481"/>
    <lineage>
        <taxon>Bacteria</taxon>
        <taxon>Bacillati</taxon>
        <taxon>Bacillota</taxon>
        <taxon>Bacilli</taxon>
        <taxon>Bacillales</taxon>
        <taxon>Paenibacillaceae</taxon>
        <taxon>Paenibacillus</taxon>
    </lineage>
</organism>
<evidence type="ECO:0000313" key="3">
    <source>
        <dbReference type="Proteomes" id="UP001589776"/>
    </source>
</evidence>
<name>A0ABV6DTA2_9BACL</name>
<dbReference type="Gene3D" id="3.30.40.250">
    <property type="match status" value="1"/>
</dbReference>
<dbReference type="PROSITE" id="PS51664">
    <property type="entry name" value="YCAO"/>
    <property type="match status" value="1"/>
</dbReference>
<dbReference type="RefSeq" id="WP_377473522.1">
    <property type="nucleotide sequence ID" value="NZ_JBHLWN010000105.1"/>
</dbReference>
<dbReference type="PANTHER" id="PTHR37809">
    <property type="entry name" value="RIBOSOMAL PROTEIN S12 METHYLTHIOTRANSFERASE ACCESSORY FACTOR YCAO"/>
    <property type="match status" value="1"/>
</dbReference>
<dbReference type="EMBL" id="JBHLWN010000105">
    <property type="protein sequence ID" value="MFC0215894.1"/>
    <property type="molecule type" value="Genomic_DNA"/>
</dbReference>
<comment type="caution">
    <text evidence="2">The sequence shown here is derived from an EMBL/GenBank/DDBJ whole genome shotgun (WGS) entry which is preliminary data.</text>
</comment>
<sequence length="429" mass="46515">MQGSLIQYGGAPSLQPPYNFCVGSRVGIVGRLVSLPPDEGGLAACVSFAVSADTCTWQTEHNGRCSRIVRSVGLTMEQAEEAAVSEAVARYCSAYVQLERTVLASRRDLGEGALCPDRIPRFLKEPFAPADDSLPDEPITESTLLRWVPGISFTSHAPVWVPASAVWPSYIPTERKEAAVRSGSAATGLACDTTVEHAVLRGLLDVLKNESYTIMQFHRWSPPKLELHTCPDLMGQFRLFQEKERFALHVMRMTTNAGIPASFSVLITRRGQVITGAGAGLTEEQSVTEALLQLAGNYKSCKPALLGMEPEHIYSLEAASCLTAVHTEHGLPILTKEEAEFAIASEKRLPVTVDERLLVGQTADRVHRIVQSLKHHKVDVVVVDVTTEDVRKLGLCAVKVIALGAAGLVSAGNEWTPNDRLSSMPVKRG</sequence>
<evidence type="ECO:0000259" key="1">
    <source>
        <dbReference type="PROSITE" id="PS51664"/>
    </source>
</evidence>
<reference evidence="2 3" key="1">
    <citation type="submission" date="2024-09" db="EMBL/GenBank/DDBJ databases">
        <authorList>
            <person name="Sun Q."/>
            <person name="Mori K."/>
        </authorList>
    </citation>
    <scope>NUCLEOTIDE SEQUENCE [LARGE SCALE GENOMIC DNA]</scope>
    <source>
        <strain evidence="2 3">CCM 7759</strain>
    </source>
</reference>
<protein>
    <submittedName>
        <fullName evidence="2">YcaO-like family protein</fullName>
    </submittedName>
</protein>
<dbReference type="Gene3D" id="3.30.160.660">
    <property type="match status" value="1"/>
</dbReference>
<dbReference type="Pfam" id="PF02624">
    <property type="entry name" value="YcaO"/>
    <property type="match status" value="1"/>
</dbReference>